<proteinExistence type="predicted"/>
<dbReference type="PATRIC" id="fig|298794.3.peg.777"/>
<dbReference type="Gene3D" id="2.60.120.10">
    <property type="entry name" value="Jelly Rolls"/>
    <property type="match status" value="1"/>
</dbReference>
<dbReference type="PROSITE" id="PS50042">
    <property type="entry name" value="CNMP_BINDING_3"/>
    <property type="match status" value="1"/>
</dbReference>
<dbReference type="GO" id="GO:0050135">
    <property type="term" value="F:NADP+ nucleosidase activity"/>
    <property type="evidence" value="ECO:0007669"/>
    <property type="project" value="InterPro"/>
</dbReference>
<dbReference type="Proteomes" id="UP000035955">
    <property type="component" value="Unassembled WGS sequence"/>
</dbReference>
<dbReference type="SUPFAM" id="SSF51206">
    <property type="entry name" value="cAMP-binding domain-like"/>
    <property type="match status" value="1"/>
</dbReference>
<dbReference type="InterPro" id="IPR019302">
    <property type="entry name" value="CAP12/PCTIR_TIR_dom"/>
</dbReference>
<dbReference type="Pfam" id="PF00027">
    <property type="entry name" value="cNMP_binding"/>
    <property type="match status" value="1"/>
</dbReference>
<keyword evidence="3" id="KW-1185">Reference proteome</keyword>
<dbReference type="InterPro" id="IPR000595">
    <property type="entry name" value="cNMP-bd_dom"/>
</dbReference>
<sequence>MLERFQGERGRVRLVEEMGRQRLVTGTPGLAEALVDVGELVRIERGTSIIEQGGTDNDLFFIIVGNFEIVVNDHRVNMRSRGDQVGEMAAVAPFQARAATVTATTEAVVLKVSEAEFSVVADRYPEVWRRMAQELARRLEQRNALIRPANEKPRVFLFSSSEALPVARAIENALANDPFLTVVWANGVFKVTNYTLETLEEELMQSDFAVAVAHLDDKTEVRDEEWPTPRDNVVFELGFFMGSLGRQRAILMEPKGSKLKLPSDLAGITTIKYQFTPGSDVSALMGPACNILRDHILRLGRNI</sequence>
<dbReference type="InterPro" id="IPR014710">
    <property type="entry name" value="RmlC-like_jellyroll"/>
</dbReference>
<protein>
    <submittedName>
        <fullName evidence="2">Cyclic nucleotide-binding protein</fullName>
    </submittedName>
</protein>
<dbReference type="AlphaFoldDB" id="A0A0J6V817"/>
<reference evidence="2 3" key="1">
    <citation type="submission" date="2015-03" db="EMBL/GenBank/DDBJ databases">
        <title>Genome sequencing of Methylobacterium variabile DSM 16961.</title>
        <authorList>
            <person name="Chaudhry V."/>
            <person name="Patil P.B."/>
        </authorList>
    </citation>
    <scope>NUCLEOTIDE SEQUENCE [LARGE SCALE GENOMIC DNA]</scope>
    <source>
        <strain evidence="2 3">DSM 16961</strain>
    </source>
</reference>
<dbReference type="Pfam" id="PF10137">
    <property type="entry name" value="CAP12-PCTIR_TIR"/>
    <property type="match status" value="1"/>
</dbReference>
<gene>
    <name evidence="2" type="ORF">VQ02_17980</name>
</gene>
<accession>A0A0J6V817</accession>
<dbReference type="InterPro" id="IPR018490">
    <property type="entry name" value="cNMP-bd_dom_sf"/>
</dbReference>
<comment type="caution">
    <text evidence="2">The sequence shown here is derived from an EMBL/GenBank/DDBJ whole genome shotgun (WGS) entry which is preliminary data.</text>
</comment>
<name>A0A0J6V817_9HYPH</name>
<dbReference type="OrthoDB" id="5497289at2"/>
<dbReference type="RefSeq" id="WP_048445563.1">
    <property type="nucleotide sequence ID" value="NZ_LABY01000123.1"/>
</dbReference>
<dbReference type="EMBL" id="LABY01000123">
    <property type="protein sequence ID" value="KMO35086.1"/>
    <property type="molecule type" value="Genomic_DNA"/>
</dbReference>
<evidence type="ECO:0000259" key="1">
    <source>
        <dbReference type="PROSITE" id="PS50042"/>
    </source>
</evidence>
<evidence type="ECO:0000313" key="2">
    <source>
        <dbReference type="EMBL" id="KMO35086.1"/>
    </source>
</evidence>
<evidence type="ECO:0000313" key="3">
    <source>
        <dbReference type="Proteomes" id="UP000035955"/>
    </source>
</evidence>
<feature type="domain" description="Cyclic nucleotide-binding" evidence="1">
    <location>
        <begin position="34"/>
        <end position="138"/>
    </location>
</feature>
<dbReference type="SMART" id="SM00100">
    <property type="entry name" value="cNMP"/>
    <property type="match status" value="1"/>
</dbReference>
<organism evidence="2 3">
    <name type="scientific">Methylobacterium variabile</name>
    <dbReference type="NCBI Taxonomy" id="298794"/>
    <lineage>
        <taxon>Bacteria</taxon>
        <taxon>Pseudomonadati</taxon>
        <taxon>Pseudomonadota</taxon>
        <taxon>Alphaproteobacteria</taxon>
        <taxon>Hyphomicrobiales</taxon>
        <taxon>Methylobacteriaceae</taxon>
        <taxon>Methylobacterium</taxon>
    </lineage>
</organism>